<proteinExistence type="predicted"/>
<dbReference type="EMBL" id="JAMFTH010000003">
    <property type="protein sequence ID" value="MCP8899801.1"/>
    <property type="molecule type" value="Genomic_DNA"/>
</dbReference>
<feature type="transmembrane region" description="Helical" evidence="6">
    <location>
        <begin position="201"/>
        <end position="220"/>
    </location>
</feature>
<comment type="subcellular location">
    <subcellularLocation>
        <location evidence="1">Membrane</location>
        <topology evidence="1">Multi-pass membrane protein</topology>
    </subcellularLocation>
</comment>
<feature type="domain" description="Major facilitator superfamily (MFS) profile" evidence="7">
    <location>
        <begin position="15"/>
        <end position="457"/>
    </location>
</feature>
<dbReference type="AlphaFoldDB" id="A0A9X2KTD6"/>
<evidence type="ECO:0000256" key="4">
    <source>
        <dbReference type="ARBA" id="ARBA00022989"/>
    </source>
</evidence>
<feature type="transmembrane region" description="Helical" evidence="6">
    <location>
        <begin position="110"/>
        <end position="133"/>
    </location>
</feature>
<dbReference type="PROSITE" id="PS50850">
    <property type="entry name" value="MFS"/>
    <property type="match status" value="1"/>
</dbReference>
<dbReference type="PRINTS" id="PR01036">
    <property type="entry name" value="TCRTETB"/>
</dbReference>
<gene>
    <name evidence="8" type="ORF">M6D89_10880</name>
</gene>
<evidence type="ECO:0000256" key="1">
    <source>
        <dbReference type="ARBA" id="ARBA00004141"/>
    </source>
</evidence>
<feature type="transmembrane region" description="Helical" evidence="6">
    <location>
        <begin position="49"/>
        <end position="69"/>
    </location>
</feature>
<dbReference type="Gene3D" id="1.20.1720.10">
    <property type="entry name" value="Multidrug resistance protein D"/>
    <property type="match status" value="1"/>
</dbReference>
<feature type="transmembrane region" description="Helical" evidence="6">
    <location>
        <begin position="167"/>
        <end position="189"/>
    </location>
</feature>
<name>A0A9X2KTD6_9GAMM</name>
<dbReference type="CDD" id="cd17321">
    <property type="entry name" value="MFS_MMR_MDR_like"/>
    <property type="match status" value="1"/>
</dbReference>
<dbReference type="PANTHER" id="PTHR42718:SF9">
    <property type="entry name" value="MAJOR FACILITATOR SUPERFAMILY MULTIDRUG TRANSPORTER MFSC"/>
    <property type="match status" value="1"/>
</dbReference>
<keyword evidence="4 6" id="KW-1133">Transmembrane helix</keyword>
<evidence type="ECO:0000313" key="8">
    <source>
        <dbReference type="EMBL" id="MCP8899801.1"/>
    </source>
</evidence>
<feature type="transmembrane region" description="Helical" evidence="6">
    <location>
        <begin position="226"/>
        <end position="243"/>
    </location>
</feature>
<dbReference type="InterPro" id="IPR036259">
    <property type="entry name" value="MFS_trans_sf"/>
</dbReference>
<feature type="transmembrane region" description="Helical" evidence="6">
    <location>
        <begin position="330"/>
        <end position="346"/>
    </location>
</feature>
<evidence type="ECO:0000259" key="7">
    <source>
        <dbReference type="PROSITE" id="PS50850"/>
    </source>
</evidence>
<keyword evidence="5 6" id="KW-0472">Membrane</keyword>
<feature type="transmembrane region" description="Helical" evidence="6">
    <location>
        <begin position="358"/>
        <end position="380"/>
    </location>
</feature>
<sequence>MTVRVDKISPDAWLLLCVVCLGAFIAPLGMASVNVAIPALAHELHANAVLVSWIPTTVLVANIMFMLPAGKLADLMGRKRVFQLGIGLNALACIGAFFATSVHWVLAMRFVQGVGSAMMFATSMALLISVFPAHKRGLPLGLNAASVYLGLTLAPALGGWATETFGWRAVFLLPLPLVMVVSVLLQWGIKGEWRQSEPSRFDWRGALLFALWAAFLVLGLTGLPEPLSVVALVLSLVLLGLFIRLQAGARSPLIRVQMFRESRVFSMSLLAAALMYGANYPLGFMLSLYLQYVRGFSALEAGQVLLSQALAMACVAPLSGKLSDIFSARWLASVGCICTLLGFYWLNQLDAQTPEGDIRMALVLIGIGFGFFSSPNNHVVMHSARASEVGVASATLNLARVTGNLVGMSLVNLLVYWHLGDSAMSAAVAQPLLATFHNALQLALGLLTVATLVSLLRGRATATASG</sequence>
<comment type="caution">
    <text evidence="8">The sequence shown here is derived from an EMBL/GenBank/DDBJ whole genome shotgun (WGS) entry which is preliminary data.</text>
</comment>
<dbReference type="GO" id="GO:0022857">
    <property type="term" value="F:transmembrane transporter activity"/>
    <property type="evidence" value="ECO:0007669"/>
    <property type="project" value="InterPro"/>
</dbReference>
<feature type="transmembrane region" description="Helical" evidence="6">
    <location>
        <begin position="81"/>
        <end position="104"/>
    </location>
</feature>
<dbReference type="Pfam" id="PF07690">
    <property type="entry name" value="MFS_1"/>
    <property type="match status" value="1"/>
</dbReference>
<feature type="transmembrane region" description="Helical" evidence="6">
    <location>
        <begin position="264"/>
        <end position="290"/>
    </location>
</feature>
<keyword evidence="9" id="KW-1185">Reference proteome</keyword>
<evidence type="ECO:0000256" key="3">
    <source>
        <dbReference type="ARBA" id="ARBA00022692"/>
    </source>
</evidence>
<evidence type="ECO:0000313" key="9">
    <source>
        <dbReference type="Proteomes" id="UP001139319"/>
    </source>
</evidence>
<dbReference type="InterPro" id="IPR011701">
    <property type="entry name" value="MFS"/>
</dbReference>
<feature type="transmembrane region" description="Helical" evidence="6">
    <location>
        <begin position="401"/>
        <end position="419"/>
    </location>
</feature>
<accession>A0A9X2KTD6</accession>
<protein>
    <submittedName>
        <fullName evidence="8">MFS transporter</fullName>
    </submittedName>
</protein>
<feature type="transmembrane region" description="Helical" evidence="6">
    <location>
        <begin position="12"/>
        <end position="37"/>
    </location>
</feature>
<dbReference type="SUPFAM" id="SSF103473">
    <property type="entry name" value="MFS general substrate transporter"/>
    <property type="match status" value="1"/>
</dbReference>
<dbReference type="GO" id="GO:0016020">
    <property type="term" value="C:membrane"/>
    <property type="evidence" value="ECO:0007669"/>
    <property type="project" value="UniProtKB-SubCell"/>
</dbReference>
<dbReference type="Gene3D" id="1.20.1250.20">
    <property type="entry name" value="MFS general substrate transporter like domains"/>
    <property type="match status" value="1"/>
</dbReference>
<dbReference type="PANTHER" id="PTHR42718">
    <property type="entry name" value="MAJOR FACILITATOR SUPERFAMILY MULTIDRUG TRANSPORTER MFSC"/>
    <property type="match status" value="1"/>
</dbReference>
<keyword evidence="2" id="KW-0813">Transport</keyword>
<dbReference type="RefSeq" id="WP_253968099.1">
    <property type="nucleotide sequence ID" value="NZ_JAMFTH010000003.1"/>
</dbReference>
<feature type="transmembrane region" description="Helical" evidence="6">
    <location>
        <begin position="439"/>
        <end position="456"/>
    </location>
</feature>
<evidence type="ECO:0000256" key="5">
    <source>
        <dbReference type="ARBA" id="ARBA00023136"/>
    </source>
</evidence>
<organism evidence="8 9">
    <name type="scientific">Gilvimarinus xylanilyticus</name>
    <dbReference type="NCBI Taxonomy" id="2944139"/>
    <lineage>
        <taxon>Bacteria</taxon>
        <taxon>Pseudomonadati</taxon>
        <taxon>Pseudomonadota</taxon>
        <taxon>Gammaproteobacteria</taxon>
        <taxon>Cellvibrionales</taxon>
        <taxon>Cellvibrionaceae</taxon>
        <taxon>Gilvimarinus</taxon>
    </lineage>
</organism>
<feature type="transmembrane region" description="Helical" evidence="6">
    <location>
        <begin position="296"/>
        <end position="318"/>
    </location>
</feature>
<keyword evidence="3 6" id="KW-0812">Transmembrane</keyword>
<dbReference type="PROSITE" id="PS00216">
    <property type="entry name" value="SUGAR_TRANSPORT_1"/>
    <property type="match status" value="1"/>
</dbReference>
<evidence type="ECO:0000256" key="2">
    <source>
        <dbReference type="ARBA" id="ARBA00022448"/>
    </source>
</evidence>
<reference evidence="8" key="1">
    <citation type="submission" date="2022-05" db="EMBL/GenBank/DDBJ databases">
        <authorList>
            <person name="Sun H.-N."/>
        </authorList>
    </citation>
    <scope>NUCLEOTIDE SEQUENCE</scope>
    <source>
        <strain evidence="8">HB14</strain>
    </source>
</reference>
<evidence type="ECO:0000256" key="6">
    <source>
        <dbReference type="SAM" id="Phobius"/>
    </source>
</evidence>
<dbReference type="InterPro" id="IPR005829">
    <property type="entry name" value="Sugar_transporter_CS"/>
</dbReference>
<dbReference type="Proteomes" id="UP001139319">
    <property type="component" value="Unassembled WGS sequence"/>
</dbReference>
<dbReference type="InterPro" id="IPR020846">
    <property type="entry name" value="MFS_dom"/>
</dbReference>
<reference evidence="8" key="2">
    <citation type="submission" date="2023-01" db="EMBL/GenBank/DDBJ databases">
        <title>Gilvimarinus xylanilyticus HB14 isolated from Caulerpa lentillifera aquaculture base in Hainan, China.</title>
        <authorList>
            <person name="Zhang Y.-J."/>
        </authorList>
    </citation>
    <scope>NUCLEOTIDE SEQUENCE</scope>
    <source>
        <strain evidence="8">HB14</strain>
    </source>
</reference>
<feature type="transmembrane region" description="Helical" evidence="6">
    <location>
        <begin position="140"/>
        <end position="161"/>
    </location>
</feature>